<evidence type="ECO:0000313" key="2">
    <source>
        <dbReference type="EnsemblPlants" id="MELO3C032222.2.1"/>
    </source>
</evidence>
<feature type="transmembrane region" description="Helical" evidence="1">
    <location>
        <begin position="34"/>
        <end position="53"/>
    </location>
</feature>
<keyword evidence="1" id="KW-0472">Membrane</keyword>
<name>A0A9I9EDC2_CUCME</name>
<accession>A0A9I9EDC2</accession>
<evidence type="ECO:0000256" key="1">
    <source>
        <dbReference type="SAM" id="Phobius"/>
    </source>
</evidence>
<dbReference type="Gramene" id="MELO3C032222.2.1">
    <property type="protein sequence ID" value="MELO3C032222.2.1"/>
    <property type="gene ID" value="MELO3C032222.2"/>
</dbReference>
<keyword evidence="1" id="KW-1133">Transmembrane helix</keyword>
<keyword evidence="1" id="KW-0812">Transmembrane</keyword>
<proteinExistence type="predicted"/>
<dbReference type="AlphaFoldDB" id="A0A9I9EDC2"/>
<reference evidence="2" key="1">
    <citation type="submission" date="2023-03" db="UniProtKB">
        <authorList>
            <consortium name="EnsemblPlants"/>
        </authorList>
    </citation>
    <scope>IDENTIFICATION</scope>
</reference>
<sequence>MIIEFDIVMRYIIEKLDMEMFDSSFNATPNACGFGHYIGWIMCISPILIMCGMTSTQQCVIQRICKT</sequence>
<protein>
    <submittedName>
        <fullName evidence="2">Uncharacterized protein</fullName>
    </submittedName>
</protein>
<dbReference type="EnsemblPlants" id="MELO3C032222.2.1">
    <property type="protein sequence ID" value="MELO3C032222.2.1"/>
    <property type="gene ID" value="MELO3C032222.2"/>
</dbReference>
<organism evidence="2">
    <name type="scientific">Cucumis melo</name>
    <name type="common">Muskmelon</name>
    <dbReference type="NCBI Taxonomy" id="3656"/>
    <lineage>
        <taxon>Eukaryota</taxon>
        <taxon>Viridiplantae</taxon>
        <taxon>Streptophyta</taxon>
        <taxon>Embryophyta</taxon>
        <taxon>Tracheophyta</taxon>
        <taxon>Spermatophyta</taxon>
        <taxon>Magnoliopsida</taxon>
        <taxon>eudicotyledons</taxon>
        <taxon>Gunneridae</taxon>
        <taxon>Pentapetalae</taxon>
        <taxon>rosids</taxon>
        <taxon>fabids</taxon>
        <taxon>Cucurbitales</taxon>
        <taxon>Cucurbitaceae</taxon>
        <taxon>Benincaseae</taxon>
        <taxon>Cucumis</taxon>
    </lineage>
</organism>